<keyword evidence="3" id="KW-1185">Reference proteome</keyword>
<dbReference type="EMBL" id="JBANQN010000005">
    <property type="protein sequence ID" value="KAK6789988.1"/>
    <property type="molecule type" value="Genomic_DNA"/>
</dbReference>
<keyword evidence="1" id="KW-0472">Membrane</keyword>
<accession>A0AAN8YI31</accession>
<proteinExistence type="predicted"/>
<evidence type="ECO:0000313" key="2">
    <source>
        <dbReference type="EMBL" id="KAK6789988.1"/>
    </source>
</evidence>
<keyword evidence="1" id="KW-1133">Transmembrane helix</keyword>
<protein>
    <submittedName>
        <fullName evidence="2">Uncharacterized protein</fullName>
    </submittedName>
</protein>
<keyword evidence="1" id="KW-0812">Transmembrane</keyword>
<gene>
    <name evidence="2" type="ORF">RDI58_013788</name>
</gene>
<evidence type="ECO:0000256" key="1">
    <source>
        <dbReference type="SAM" id="Phobius"/>
    </source>
</evidence>
<dbReference type="AlphaFoldDB" id="A0AAN8YI31"/>
<organism evidence="2 3">
    <name type="scientific">Solanum bulbocastanum</name>
    <name type="common">Wild potato</name>
    <dbReference type="NCBI Taxonomy" id="147425"/>
    <lineage>
        <taxon>Eukaryota</taxon>
        <taxon>Viridiplantae</taxon>
        <taxon>Streptophyta</taxon>
        <taxon>Embryophyta</taxon>
        <taxon>Tracheophyta</taxon>
        <taxon>Spermatophyta</taxon>
        <taxon>Magnoliopsida</taxon>
        <taxon>eudicotyledons</taxon>
        <taxon>Gunneridae</taxon>
        <taxon>Pentapetalae</taxon>
        <taxon>asterids</taxon>
        <taxon>lamiids</taxon>
        <taxon>Solanales</taxon>
        <taxon>Solanaceae</taxon>
        <taxon>Solanoideae</taxon>
        <taxon>Solaneae</taxon>
        <taxon>Solanum</taxon>
    </lineage>
</organism>
<reference evidence="2 3" key="1">
    <citation type="submission" date="2024-02" db="EMBL/GenBank/DDBJ databases">
        <title>de novo genome assembly of Solanum bulbocastanum strain 11H21.</title>
        <authorList>
            <person name="Hosaka A.J."/>
        </authorList>
    </citation>
    <scope>NUCLEOTIDE SEQUENCE [LARGE SCALE GENOMIC DNA]</scope>
    <source>
        <tissue evidence="2">Young leaves</tissue>
    </source>
</reference>
<dbReference type="Proteomes" id="UP001371456">
    <property type="component" value="Unassembled WGS sequence"/>
</dbReference>
<sequence length="93" mass="11439">MFLIRILNCLILNMVFIMQGMRLHHLMELYLFLRIIIQVRSIRMLEEMVTDLVTFLVSFHLHFRYLVITFKMLWIITLLDLKMQVFMVMDEEE</sequence>
<evidence type="ECO:0000313" key="3">
    <source>
        <dbReference type="Proteomes" id="UP001371456"/>
    </source>
</evidence>
<comment type="caution">
    <text evidence="2">The sequence shown here is derived from an EMBL/GenBank/DDBJ whole genome shotgun (WGS) entry which is preliminary data.</text>
</comment>
<name>A0AAN8YI31_SOLBU</name>
<feature type="transmembrane region" description="Helical" evidence="1">
    <location>
        <begin position="62"/>
        <end position="81"/>
    </location>
</feature>